<proteinExistence type="inferred from homology"/>
<dbReference type="NCBIfam" id="TIGR00044">
    <property type="entry name" value="YggS family pyridoxal phosphate-dependent enzyme"/>
    <property type="match status" value="1"/>
</dbReference>
<name>A0A6J6DJV5_9ZZZZ</name>
<evidence type="ECO:0000313" key="4">
    <source>
        <dbReference type="EMBL" id="CAB4564447.1"/>
    </source>
</evidence>
<evidence type="ECO:0000313" key="3">
    <source>
        <dbReference type="EMBL" id="CAB4537606.1"/>
    </source>
</evidence>
<keyword evidence="1" id="KW-0663">Pyridoxal phosphate</keyword>
<dbReference type="CDD" id="cd00635">
    <property type="entry name" value="PLPDE_III_YBL036c_like"/>
    <property type="match status" value="1"/>
</dbReference>
<dbReference type="InterPro" id="IPR011078">
    <property type="entry name" value="PyrdxlP_homeostasis"/>
</dbReference>
<dbReference type="SUPFAM" id="SSF51419">
    <property type="entry name" value="PLP-binding barrel"/>
    <property type="match status" value="1"/>
</dbReference>
<dbReference type="GO" id="GO:0030170">
    <property type="term" value="F:pyridoxal phosphate binding"/>
    <property type="evidence" value="ECO:0007669"/>
    <property type="project" value="InterPro"/>
</dbReference>
<dbReference type="EMBL" id="CAEZST010000001">
    <property type="protein sequence ID" value="CAB4537606.1"/>
    <property type="molecule type" value="Genomic_DNA"/>
</dbReference>
<feature type="domain" description="Alanine racemase N-terminal" evidence="2">
    <location>
        <begin position="29"/>
        <end position="225"/>
    </location>
</feature>
<dbReference type="PIRSF" id="PIRSF004848">
    <property type="entry name" value="YBL036c_PLPDEIII"/>
    <property type="match status" value="1"/>
</dbReference>
<dbReference type="AlphaFoldDB" id="A0A6J6DJV5"/>
<evidence type="ECO:0000259" key="2">
    <source>
        <dbReference type="Pfam" id="PF01168"/>
    </source>
</evidence>
<dbReference type="HAMAP" id="MF_02087">
    <property type="entry name" value="PLP_homeostasis"/>
    <property type="match status" value="1"/>
</dbReference>
<accession>A0A6J6DJV5</accession>
<dbReference type="InterPro" id="IPR001608">
    <property type="entry name" value="Ala_racemase_N"/>
</dbReference>
<dbReference type="PANTHER" id="PTHR10146:SF14">
    <property type="entry name" value="PYRIDOXAL PHOSPHATE HOMEOSTASIS PROTEIN"/>
    <property type="match status" value="1"/>
</dbReference>
<dbReference type="EMBL" id="CAEZTO010000002">
    <property type="protein sequence ID" value="CAB4564447.1"/>
    <property type="molecule type" value="Genomic_DNA"/>
</dbReference>
<dbReference type="Pfam" id="PF01168">
    <property type="entry name" value="Ala_racemase_N"/>
    <property type="match status" value="1"/>
</dbReference>
<sequence>MSLAERYRSVLTNIEHSAIASGRTKEDIHLIVVSKNHPASLVAELITMGQISFGENRDQEASQKASELTAAGYQIDWHFVGQLQTNKVKSVLGYASTIHSIDRPSLVQELGKQLEKQDKSINGFIELNLTDDLGRGGVDEDQLIDLAELVLAEKRINLLGVMAVAGLQKDPRAEFERALRMSEKLKSVAPAATKLSLGMSEDYQVAIEMGATHIRVGSAITGPRPISA</sequence>
<dbReference type="FunFam" id="3.20.20.10:FF:000018">
    <property type="entry name" value="Pyridoxal phosphate homeostasis protein"/>
    <property type="match status" value="1"/>
</dbReference>
<dbReference type="InterPro" id="IPR029066">
    <property type="entry name" value="PLP-binding_barrel"/>
</dbReference>
<gene>
    <name evidence="3" type="ORF">UFOPK1503_00019</name>
    <name evidence="4" type="ORF">UFOPK1693_00255</name>
</gene>
<reference evidence="4" key="1">
    <citation type="submission" date="2020-05" db="EMBL/GenBank/DDBJ databases">
        <authorList>
            <person name="Chiriac C."/>
            <person name="Salcher M."/>
            <person name="Ghai R."/>
            <person name="Kavagutti S V."/>
        </authorList>
    </citation>
    <scope>NUCLEOTIDE SEQUENCE</scope>
</reference>
<protein>
    <submittedName>
        <fullName evidence="4">Unannotated protein</fullName>
    </submittedName>
</protein>
<dbReference type="Gene3D" id="3.20.20.10">
    <property type="entry name" value="Alanine racemase"/>
    <property type="match status" value="1"/>
</dbReference>
<evidence type="ECO:0000256" key="1">
    <source>
        <dbReference type="ARBA" id="ARBA00022898"/>
    </source>
</evidence>
<organism evidence="4">
    <name type="scientific">freshwater metagenome</name>
    <dbReference type="NCBI Taxonomy" id="449393"/>
    <lineage>
        <taxon>unclassified sequences</taxon>
        <taxon>metagenomes</taxon>
        <taxon>ecological metagenomes</taxon>
    </lineage>
</organism>
<dbReference type="PROSITE" id="PS01211">
    <property type="entry name" value="UPF0001"/>
    <property type="match status" value="1"/>
</dbReference>
<dbReference type="PANTHER" id="PTHR10146">
    <property type="entry name" value="PROLINE SYNTHETASE CO-TRANSCRIBED BACTERIAL HOMOLOG PROTEIN"/>
    <property type="match status" value="1"/>
</dbReference>